<protein>
    <recommendedName>
        <fullName evidence="2">GRIP domain-containing protein</fullName>
    </recommendedName>
</protein>
<feature type="coiled-coil region" evidence="1">
    <location>
        <begin position="18"/>
        <end position="178"/>
    </location>
</feature>
<proteinExistence type="predicted"/>
<dbReference type="Gene3D" id="1.10.287.2610">
    <property type="match status" value="1"/>
</dbReference>
<dbReference type="InterPro" id="IPR000237">
    <property type="entry name" value="GRIP_dom"/>
</dbReference>
<dbReference type="EMBL" id="JAPFFF010000003">
    <property type="protein sequence ID" value="KAK8893570.1"/>
    <property type="molecule type" value="Genomic_DNA"/>
</dbReference>
<evidence type="ECO:0000313" key="4">
    <source>
        <dbReference type="Proteomes" id="UP001470230"/>
    </source>
</evidence>
<name>A0ABR2KUA6_9EUKA</name>
<comment type="caution">
    <text evidence="3">The sequence shown here is derived from an EMBL/GenBank/DDBJ whole genome shotgun (WGS) entry which is preliminary data.</text>
</comment>
<sequence length="632" mass="74559">MNDENETDLNKESPTQDIEQLRKLLKKSINKNKTLHGEFQKVLDNNKTLEEAVRTRTELILQLTAEKEKNSVRANELQEKLDEKEKKIQEMTQVLEQKDKDYQDFSQSNTDIITAFNEERSKLNQEIFNLKAEIEKMEELKKQISNINAEKEELQNKLSSNNEKYQKLSKELFDLKKQIALNQPTPTDILLDFSPQLDTQSAETTANDEINTNNQELSGLNLSKENNQLKEQIVLLTNEISQLKGRIQLEKEIIEKPSPDSLFAFNEEKKKFNELRQSMIQEIEDKQNQMKAERTSLEELKMTVSNLSNKQRRDQAKFEQESYQFRQEKSKFDDSKRELNQKRMNLENDIAIFNQEKAAFNQKKRECEKELEKLEKLKETADQEAERLESTRAEFNVLDEKNKQYKKDFAEFSEKVKDLNEQKKLIEMKSAECEKILALKAEVENTKNQNEIESQHIIDENEKIARLNAEIEARQETFEKESKRLKDLSETLENKDIEMREREVAIEKFQKELDEFKQEKEKLKPQFDLQAELDEASNNFLNASKLNAKLQEKNKKLLNKIQLIKKSGLQVNSDYLKKVLLQFFLQDDLQTRSSLIPVMLRLVQCEDKEIQVAMKKWADSQQIVNRSFWSFS</sequence>
<feature type="coiled-coil region" evidence="1">
    <location>
        <begin position="457"/>
        <end position="567"/>
    </location>
</feature>
<dbReference type="PROSITE" id="PS50913">
    <property type="entry name" value="GRIP"/>
    <property type="match status" value="1"/>
</dbReference>
<evidence type="ECO:0000256" key="1">
    <source>
        <dbReference type="SAM" id="Coils"/>
    </source>
</evidence>
<feature type="domain" description="GRIP" evidence="2">
    <location>
        <begin position="566"/>
        <end position="616"/>
    </location>
</feature>
<gene>
    <name evidence="3" type="ORF">M9Y10_021993</name>
</gene>
<evidence type="ECO:0000313" key="3">
    <source>
        <dbReference type="EMBL" id="KAK8893570.1"/>
    </source>
</evidence>
<feature type="coiled-coil region" evidence="1">
    <location>
        <begin position="219"/>
        <end position="429"/>
    </location>
</feature>
<organism evidence="3 4">
    <name type="scientific">Tritrichomonas musculus</name>
    <dbReference type="NCBI Taxonomy" id="1915356"/>
    <lineage>
        <taxon>Eukaryota</taxon>
        <taxon>Metamonada</taxon>
        <taxon>Parabasalia</taxon>
        <taxon>Tritrichomonadida</taxon>
        <taxon>Tritrichomonadidae</taxon>
        <taxon>Tritrichomonas</taxon>
    </lineage>
</organism>
<evidence type="ECO:0000259" key="2">
    <source>
        <dbReference type="PROSITE" id="PS50913"/>
    </source>
</evidence>
<dbReference type="Proteomes" id="UP001470230">
    <property type="component" value="Unassembled WGS sequence"/>
</dbReference>
<reference evidence="3 4" key="1">
    <citation type="submission" date="2024-04" db="EMBL/GenBank/DDBJ databases">
        <title>Tritrichomonas musculus Genome.</title>
        <authorList>
            <person name="Alves-Ferreira E."/>
            <person name="Grigg M."/>
            <person name="Lorenzi H."/>
            <person name="Galac M."/>
        </authorList>
    </citation>
    <scope>NUCLEOTIDE SEQUENCE [LARGE SCALE GENOMIC DNA]</scope>
    <source>
        <strain evidence="3 4">EAF2021</strain>
    </source>
</reference>
<dbReference type="Pfam" id="PF01465">
    <property type="entry name" value="GRIP"/>
    <property type="match status" value="1"/>
</dbReference>
<keyword evidence="4" id="KW-1185">Reference proteome</keyword>
<keyword evidence="1" id="KW-0175">Coiled coil</keyword>
<accession>A0ABR2KUA6</accession>